<dbReference type="STRING" id="47678.ERS852494_02383"/>
<dbReference type="Gene3D" id="1.10.1740.10">
    <property type="match status" value="1"/>
</dbReference>
<evidence type="ECO:0000259" key="5">
    <source>
        <dbReference type="Pfam" id="PF04542"/>
    </source>
</evidence>
<sequence>MLIEPDIELTVDEDIVLWHSISRGDKKAFDDFFMKYYTLLYGYSRYYVSAEDAKEVLQELMMWLWENRATFVPDTTSSLRQYLITSVKRRCFNVLRRQEKEILEESSWFEQEQDDYYEFIDLSVVNELQSLIQEAIDELPSSYRQAFTMHRFQDKTRQEIAETLQVSIKTVDYRIQQSLKILRERLKDYLPILAIYGFIL</sequence>
<protein>
    <submittedName>
        <fullName evidence="8">RNA polymerase ECF-type sigma factor</fullName>
    </submittedName>
    <submittedName>
        <fullName evidence="9">RNA polymerase sigma-70 factor</fullName>
    </submittedName>
</protein>
<evidence type="ECO:0000256" key="4">
    <source>
        <dbReference type="ARBA" id="ARBA00023163"/>
    </source>
</evidence>
<dbReference type="InterPro" id="IPR013249">
    <property type="entry name" value="RNA_pol_sigma70_r4_t2"/>
</dbReference>
<evidence type="ECO:0000313" key="11">
    <source>
        <dbReference type="Proteomes" id="UP000095725"/>
    </source>
</evidence>
<proteinExistence type="inferred from homology"/>
<gene>
    <name evidence="8" type="primary">rpoE_10</name>
    <name evidence="7" type="synonym">rpoE_8</name>
    <name evidence="7" type="ORF">ERS852494_02383</name>
    <name evidence="8" type="ORF">ERS852558_01579</name>
    <name evidence="9" type="ORF">F2Y36_06725</name>
</gene>
<dbReference type="NCBIfam" id="TIGR02937">
    <property type="entry name" value="sigma70-ECF"/>
    <property type="match status" value="1"/>
</dbReference>
<evidence type="ECO:0000256" key="1">
    <source>
        <dbReference type="ARBA" id="ARBA00010641"/>
    </source>
</evidence>
<dbReference type="KEGG" id="bcac:CGC64_07170"/>
<feature type="domain" description="RNA polymerase sigma-70 region 2" evidence="5">
    <location>
        <begin position="33"/>
        <end position="100"/>
    </location>
</feature>
<reference evidence="10 11" key="1">
    <citation type="submission" date="2015-09" db="EMBL/GenBank/DDBJ databases">
        <authorList>
            <consortium name="Pathogen Informatics"/>
        </authorList>
    </citation>
    <scope>NUCLEOTIDE SEQUENCE [LARGE SCALE GENOMIC DNA]</scope>
    <source>
        <strain evidence="7 10">2789STDY5834880</strain>
        <strain evidence="8 11">2789STDY5834946</strain>
    </source>
</reference>
<reference evidence="9 12" key="2">
    <citation type="journal article" date="2019" name="Nat. Med.">
        <title>A library of human gut bacterial isolates paired with longitudinal multiomics data enables mechanistic microbiome research.</title>
        <authorList>
            <person name="Poyet M."/>
            <person name="Groussin M."/>
            <person name="Gibbons S.M."/>
            <person name="Avila-Pacheco J."/>
            <person name="Jiang X."/>
            <person name="Kearney S.M."/>
            <person name="Perrotta A.R."/>
            <person name="Berdy B."/>
            <person name="Zhao S."/>
            <person name="Lieberman T.D."/>
            <person name="Swanson P.K."/>
            <person name="Smith M."/>
            <person name="Roesemann S."/>
            <person name="Alexander J.E."/>
            <person name="Rich S.A."/>
            <person name="Livny J."/>
            <person name="Vlamakis H."/>
            <person name="Clish C."/>
            <person name="Bullock K."/>
            <person name="Deik A."/>
            <person name="Scott J."/>
            <person name="Pierce K.A."/>
            <person name="Xavier R.J."/>
            <person name="Alm E.J."/>
        </authorList>
    </citation>
    <scope>NUCLEOTIDE SEQUENCE [LARGE SCALE GENOMIC DNA]</scope>
    <source>
        <strain evidence="9 12">BIOML-A31</strain>
    </source>
</reference>
<dbReference type="InterPro" id="IPR039425">
    <property type="entry name" value="RNA_pol_sigma-70-like"/>
</dbReference>
<dbReference type="SUPFAM" id="SSF88659">
    <property type="entry name" value="Sigma3 and sigma4 domains of RNA polymerase sigma factors"/>
    <property type="match status" value="1"/>
</dbReference>
<dbReference type="Gene3D" id="1.10.10.10">
    <property type="entry name" value="Winged helix-like DNA-binding domain superfamily/Winged helix DNA-binding domain"/>
    <property type="match status" value="1"/>
</dbReference>
<dbReference type="GO" id="GO:0003677">
    <property type="term" value="F:DNA binding"/>
    <property type="evidence" value="ECO:0007669"/>
    <property type="project" value="InterPro"/>
</dbReference>
<keyword evidence="4" id="KW-0804">Transcription</keyword>
<dbReference type="GO" id="GO:0006352">
    <property type="term" value="P:DNA-templated transcription initiation"/>
    <property type="evidence" value="ECO:0007669"/>
    <property type="project" value="InterPro"/>
</dbReference>
<dbReference type="CDD" id="cd06171">
    <property type="entry name" value="Sigma70_r4"/>
    <property type="match status" value="1"/>
</dbReference>
<dbReference type="InterPro" id="IPR014327">
    <property type="entry name" value="RNA_pol_sigma70_bacteroid"/>
</dbReference>
<dbReference type="InterPro" id="IPR014284">
    <property type="entry name" value="RNA_pol_sigma-70_dom"/>
</dbReference>
<dbReference type="SUPFAM" id="SSF88946">
    <property type="entry name" value="Sigma2 domain of RNA polymerase sigma factors"/>
    <property type="match status" value="1"/>
</dbReference>
<dbReference type="InterPro" id="IPR007627">
    <property type="entry name" value="RNA_pol_sigma70_r2"/>
</dbReference>
<accession>A0A174T4M1</accession>
<evidence type="ECO:0000313" key="7">
    <source>
        <dbReference type="EMBL" id="CUP50082.1"/>
    </source>
</evidence>
<dbReference type="InterPro" id="IPR013324">
    <property type="entry name" value="RNA_pol_sigma_r3/r4-like"/>
</dbReference>
<keyword evidence="2" id="KW-0805">Transcription regulation</keyword>
<evidence type="ECO:0000313" key="12">
    <source>
        <dbReference type="Proteomes" id="UP000475905"/>
    </source>
</evidence>
<feature type="domain" description="RNA polymerase sigma factor 70 region 4 type 2" evidence="6">
    <location>
        <begin position="131"/>
        <end position="181"/>
    </location>
</feature>
<dbReference type="InterPro" id="IPR036388">
    <property type="entry name" value="WH-like_DNA-bd_sf"/>
</dbReference>
<comment type="similarity">
    <text evidence="1">Belongs to the sigma-70 factor family. ECF subfamily.</text>
</comment>
<dbReference type="RefSeq" id="WP_005677256.1">
    <property type="nucleotide sequence ID" value="NZ_CAXSJX010000018.1"/>
</dbReference>
<dbReference type="Pfam" id="PF08281">
    <property type="entry name" value="Sigma70_r4_2"/>
    <property type="match status" value="1"/>
</dbReference>
<name>A0A174T4M1_9BACE</name>
<dbReference type="EMBL" id="CZAI01000005">
    <property type="protein sequence ID" value="CUP50082.1"/>
    <property type="molecule type" value="Genomic_DNA"/>
</dbReference>
<dbReference type="EMBL" id="VVYP01000006">
    <property type="protein sequence ID" value="KAA5464332.1"/>
    <property type="molecule type" value="Genomic_DNA"/>
</dbReference>
<evidence type="ECO:0000313" key="9">
    <source>
        <dbReference type="EMBL" id="KAA5464332.1"/>
    </source>
</evidence>
<dbReference type="GO" id="GO:0016987">
    <property type="term" value="F:sigma factor activity"/>
    <property type="evidence" value="ECO:0007669"/>
    <property type="project" value="UniProtKB-KW"/>
</dbReference>
<evidence type="ECO:0000313" key="10">
    <source>
        <dbReference type="Proteomes" id="UP000095657"/>
    </source>
</evidence>
<dbReference type="Pfam" id="PF04542">
    <property type="entry name" value="Sigma70_r2"/>
    <property type="match status" value="1"/>
</dbReference>
<evidence type="ECO:0000256" key="3">
    <source>
        <dbReference type="ARBA" id="ARBA00023082"/>
    </source>
</evidence>
<dbReference type="NCBIfam" id="TIGR02985">
    <property type="entry name" value="Sig70_bacteroi1"/>
    <property type="match status" value="1"/>
</dbReference>
<evidence type="ECO:0000313" key="8">
    <source>
        <dbReference type="EMBL" id="CUQ01769.1"/>
    </source>
</evidence>
<dbReference type="Proteomes" id="UP000095657">
    <property type="component" value="Unassembled WGS sequence"/>
</dbReference>
<organism evidence="8 11">
    <name type="scientific">Bacteroides caccae</name>
    <dbReference type="NCBI Taxonomy" id="47678"/>
    <lineage>
        <taxon>Bacteria</taxon>
        <taxon>Pseudomonadati</taxon>
        <taxon>Bacteroidota</taxon>
        <taxon>Bacteroidia</taxon>
        <taxon>Bacteroidales</taxon>
        <taxon>Bacteroidaceae</taxon>
        <taxon>Bacteroides</taxon>
    </lineage>
</organism>
<keyword evidence="3" id="KW-0731">Sigma factor</keyword>
<evidence type="ECO:0000256" key="2">
    <source>
        <dbReference type="ARBA" id="ARBA00023015"/>
    </source>
</evidence>
<dbReference type="Proteomes" id="UP000475905">
    <property type="component" value="Unassembled WGS sequence"/>
</dbReference>
<dbReference type="Proteomes" id="UP000095725">
    <property type="component" value="Unassembled WGS sequence"/>
</dbReference>
<dbReference type="EMBL" id="CZBL01000005">
    <property type="protein sequence ID" value="CUQ01769.1"/>
    <property type="molecule type" value="Genomic_DNA"/>
</dbReference>
<dbReference type="PANTHER" id="PTHR43133">
    <property type="entry name" value="RNA POLYMERASE ECF-TYPE SIGMA FACTO"/>
    <property type="match status" value="1"/>
</dbReference>
<dbReference type="AlphaFoldDB" id="A0A174T4M1"/>
<dbReference type="PANTHER" id="PTHR43133:SF46">
    <property type="entry name" value="RNA POLYMERASE SIGMA-70 FACTOR ECF SUBFAMILY"/>
    <property type="match status" value="1"/>
</dbReference>
<evidence type="ECO:0000259" key="6">
    <source>
        <dbReference type="Pfam" id="PF08281"/>
    </source>
</evidence>
<dbReference type="InterPro" id="IPR013325">
    <property type="entry name" value="RNA_pol_sigma_r2"/>
</dbReference>